<sequence>MGGQAFASHASPLPTPRMPPAVYDHVLKQTLHALREHYTQVESPIEAPGKTTHGDVDVLVTGALKDYDPEKRPWIEVADKLGEVLGAVSVIKNHGQSVVNLAVPWPQIVLPSIEHSPKSAEPEEVKYVQIDIHYIHSLQRFQWELFHSAHGDLWNILGSTIRRFGLTVNDRGLYLRIPDIELLDRKKSMVFLTKKPSEVLNFIGIDEKRWWKPFSSQSEMFNYAAGCKLFWVREKDAEEEEHDVVGDLPAEGQEGGEAGKKKLKHNDRQRMAKRPIFNDWITVFIPKCREEASKHFGYLSNSSWLLQYCLNFRGISYEEKLASWKLLRHKDEILREVIKGSIPVEDVDRQLRAASIRIIKAVVLEGQEFQGVIPEAVKQDERGFYDVAAVKAFVQANWEEAGRVGLERLLVKSRLAMEEKEAKRKREVGEVEVEEVEVEVGGG</sequence>
<gene>
    <name evidence="1" type="ORF">LHYA1_G007359</name>
</gene>
<organism evidence="1 2">
    <name type="scientific">Lachnellula hyalina</name>
    <dbReference type="NCBI Taxonomy" id="1316788"/>
    <lineage>
        <taxon>Eukaryota</taxon>
        <taxon>Fungi</taxon>
        <taxon>Dikarya</taxon>
        <taxon>Ascomycota</taxon>
        <taxon>Pezizomycotina</taxon>
        <taxon>Leotiomycetes</taxon>
        <taxon>Helotiales</taxon>
        <taxon>Lachnaceae</taxon>
        <taxon>Lachnellula</taxon>
    </lineage>
</organism>
<protein>
    <submittedName>
        <fullName evidence="1">Uncharacterized protein</fullName>
    </submittedName>
</protein>
<dbReference type="Proteomes" id="UP000431533">
    <property type="component" value="Unassembled WGS sequence"/>
</dbReference>
<dbReference type="OrthoDB" id="4708870at2759"/>
<dbReference type="AlphaFoldDB" id="A0A8H8TZJ6"/>
<dbReference type="GeneID" id="41987557"/>
<name>A0A8H8TZJ6_9HELO</name>
<comment type="caution">
    <text evidence="1">The sequence shown here is derived from an EMBL/GenBank/DDBJ whole genome shotgun (WGS) entry which is preliminary data.</text>
</comment>
<accession>A0A8H8TZJ6</accession>
<keyword evidence="2" id="KW-1185">Reference proteome</keyword>
<dbReference type="EMBL" id="QGMH01000108">
    <property type="protein sequence ID" value="TVY25046.1"/>
    <property type="molecule type" value="Genomic_DNA"/>
</dbReference>
<proteinExistence type="predicted"/>
<evidence type="ECO:0000313" key="1">
    <source>
        <dbReference type="EMBL" id="TVY25046.1"/>
    </source>
</evidence>
<dbReference type="RefSeq" id="XP_031003834.1">
    <property type="nucleotide sequence ID" value="XM_031152288.1"/>
</dbReference>
<evidence type="ECO:0000313" key="2">
    <source>
        <dbReference type="Proteomes" id="UP000431533"/>
    </source>
</evidence>
<reference evidence="1 2" key="1">
    <citation type="submission" date="2018-05" db="EMBL/GenBank/DDBJ databases">
        <title>Genome sequencing and assembly of the regulated plant pathogen Lachnellula willkommii and related sister species for the development of diagnostic species identification markers.</title>
        <authorList>
            <person name="Giroux E."/>
            <person name="Bilodeau G."/>
        </authorList>
    </citation>
    <scope>NUCLEOTIDE SEQUENCE [LARGE SCALE GENOMIC DNA]</scope>
    <source>
        <strain evidence="1 2">CBS 185.66</strain>
    </source>
</reference>